<dbReference type="EMBL" id="CAJNRG010000755">
    <property type="protein sequence ID" value="CAF2017768.1"/>
    <property type="molecule type" value="Genomic_DNA"/>
</dbReference>
<evidence type="ECO:0000256" key="8">
    <source>
        <dbReference type="ARBA" id="ARBA00022825"/>
    </source>
</evidence>
<dbReference type="Pfam" id="PF12708">
    <property type="entry name" value="Pect-lyase_RHGA_epim"/>
    <property type="match status" value="1"/>
</dbReference>
<keyword evidence="7 11" id="KW-0378">Hydrolase</keyword>
<evidence type="ECO:0000256" key="3">
    <source>
        <dbReference type="ARBA" id="ARBA00009045"/>
    </source>
</evidence>
<dbReference type="PANTHER" id="PTHR22936">
    <property type="entry name" value="RHOMBOID-RELATED"/>
    <property type="match status" value="1"/>
</dbReference>
<dbReference type="GO" id="GO:0004252">
    <property type="term" value="F:serine-type endopeptidase activity"/>
    <property type="evidence" value="ECO:0007669"/>
    <property type="project" value="InterPro"/>
</dbReference>
<dbReference type="SUPFAM" id="SSF144091">
    <property type="entry name" value="Rhomboid-like"/>
    <property type="match status" value="1"/>
</dbReference>
<keyword evidence="5 11" id="KW-0645">Protease</keyword>
<reference evidence="14" key="1">
    <citation type="submission" date="2021-02" db="EMBL/GenBank/DDBJ databases">
        <authorList>
            <person name="Nowell W R."/>
        </authorList>
    </citation>
    <scope>NUCLEOTIDE SEQUENCE</scope>
</reference>
<keyword evidence="10 11" id="KW-0472">Membrane</keyword>
<gene>
    <name evidence="14" type="ORF">XDN619_LOCUS4117</name>
</gene>
<comment type="subcellular location">
    <subcellularLocation>
        <location evidence="2 11">Membrane</location>
        <topology evidence="2 11">Multi-pass membrane protein</topology>
    </subcellularLocation>
</comment>
<evidence type="ECO:0000256" key="5">
    <source>
        <dbReference type="ARBA" id="ARBA00022670"/>
    </source>
</evidence>
<evidence type="ECO:0000256" key="1">
    <source>
        <dbReference type="ARBA" id="ARBA00000156"/>
    </source>
</evidence>
<evidence type="ECO:0000256" key="9">
    <source>
        <dbReference type="ARBA" id="ARBA00022989"/>
    </source>
</evidence>
<feature type="transmembrane region" description="Helical" evidence="11">
    <location>
        <begin position="116"/>
        <end position="140"/>
    </location>
</feature>
<dbReference type="Proteomes" id="UP000663887">
    <property type="component" value="Unassembled WGS sequence"/>
</dbReference>
<dbReference type="InterPro" id="IPR002610">
    <property type="entry name" value="Peptidase_S54_rhomboid-like"/>
</dbReference>
<dbReference type="Gene3D" id="1.20.1540.10">
    <property type="entry name" value="Rhomboid-like"/>
    <property type="match status" value="1"/>
</dbReference>
<dbReference type="InterPro" id="IPR022764">
    <property type="entry name" value="Peptidase_S54_rhomboid_dom"/>
</dbReference>
<evidence type="ECO:0000256" key="4">
    <source>
        <dbReference type="ARBA" id="ARBA00013039"/>
    </source>
</evidence>
<dbReference type="InterPro" id="IPR011050">
    <property type="entry name" value="Pectin_lyase_fold/virulence"/>
</dbReference>
<keyword evidence="8 11" id="KW-0720">Serine protease</keyword>
<dbReference type="InterPro" id="IPR006626">
    <property type="entry name" value="PbH1"/>
</dbReference>
<evidence type="ECO:0000256" key="10">
    <source>
        <dbReference type="ARBA" id="ARBA00023136"/>
    </source>
</evidence>
<dbReference type="SMART" id="SM00710">
    <property type="entry name" value="PbH1"/>
    <property type="match status" value="7"/>
</dbReference>
<organism evidence="14 15">
    <name type="scientific">Rotaria magnacalcarata</name>
    <dbReference type="NCBI Taxonomy" id="392030"/>
    <lineage>
        <taxon>Eukaryota</taxon>
        <taxon>Metazoa</taxon>
        <taxon>Spiralia</taxon>
        <taxon>Gnathifera</taxon>
        <taxon>Rotifera</taxon>
        <taxon>Eurotatoria</taxon>
        <taxon>Bdelloidea</taxon>
        <taxon>Philodinida</taxon>
        <taxon>Philodinidae</taxon>
        <taxon>Rotaria</taxon>
    </lineage>
</organism>
<name>A0A816N1U6_9BILA</name>
<dbReference type="EC" id="3.4.21.105" evidence="4"/>
<dbReference type="InterPro" id="IPR024535">
    <property type="entry name" value="RHGA/B-epi-like_pectate_lyase"/>
</dbReference>
<comment type="caution">
    <text evidence="11">Lacks conserved residue(s) required for the propagation of feature annotation.</text>
</comment>
<dbReference type="Gene3D" id="2.160.20.10">
    <property type="entry name" value="Single-stranded right-handed beta-helix, Pectin lyase-like"/>
    <property type="match status" value="1"/>
</dbReference>
<dbReference type="SUPFAM" id="SSF51126">
    <property type="entry name" value="Pectin lyase-like"/>
    <property type="match status" value="1"/>
</dbReference>
<evidence type="ECO:0000256" key="7">
    <source>
        <dbReference type="ARBA" id="ARBA00022801"/>
    </source>
</evidence>
<feature type="domain" description="Peptidase S54 rhomboid" evidence="12">
    <location>
        <begin position="112"/>
        <end position="171"/>
    </location>
</feature>
<dbReference type="Pfam" id="PF01694">
    <property type="entry name" value="Rhomboid"/>
    <property type="match status" value="1"/>
</dbReference>
<comment type="similarity">
    <text evidence="3 11">Belongs to the peptidase S54 family.</text>
</comment>
<dbReference type="AlphaFoldDB" id="A0A816N1U6"/>
<evidence type="ECO:0000259" key="13">
    <source>
        <dbReference type="Pfam" id="PF12708"/>
    </source>
</evidence>
<dbReference type="GO" id="GO:0006508">
    <property type="term" value="P:proteolysis"/>
    <property type="evidence" value="ECO:0007669"/>
    <property type="project" value="UniProtKB-KW"/>
</dbReference>
<protein>
    <recommendedName>
        <fullName evidence="4">rhomboid protease</fullName>
        <ecNumber evidence="4">3.4.21.105</ecNumber>
    </recommendedName>
</protein>
<evidence type="ECO:0000256" key="11">
    <source>
        <dbReference type="RuleBase" id="RU362115"/>
    </source>
</evidence>
<dbReference type="GO" id="GO:0016020">
    <property type="term" value="C:membrane"/>
    <property type="evidence" value="ECO:0007669"/>
    <property type="project" value="UniProtKB-SubCell"/>
</dbReference>
<comment type="caution">
    <text evidence="14">The sequence shown here is derived from an EMBL/GenBank/DDBJ whole genome shotgun (WGS) entry which is preliminary data.</text>
</comment>
<keyword evidence="9 11" id="KW-1133">Transmembrane helix</keyword>
<dbReference type="InterPro" id="IPR035952">
    <property type="entry name" value="Rhomboid-like_sf"/>
</dbReference>
<sequence>MFVDENRRKSDTHFPFFILCISIIDVALLIYTIVNNNGIAPMSENPMAGASSLTLIRNGAKFVPCMKSTQNNFVSYTVNCTSISSITNTTCTYEQYLWYVCNVENLKGFPYQAYRFFVPIFLHGGIIHLILNLFGQLCLGTEFERKFGSIRVFIIYILSGIGGVLLSAVGLPTYRKFNSVYSTTFNIRDYGAVGDGQTDDTNAIVKAIAKCMEGGGVLYIPTGQFVVRSSLNFKTNYRFTISGDGWSSVLLWEFDDHLLVILSQDGSELPQLTIRDFAITSSAVAKSLEKFAIYTEDLVQSHIEHIIINSNDTKNFPVSSGIAMMGVADTNTIRDVIMWNIKGTGIQIGYGSEIRILGGRIVGAGTRFDQSIGIHCTGNNGGVHVENTDIIGLATGMLMDNSSGVGSNREIFISHATIDSNGRGLVIRDNSYVSIIGIWAASSTIDQVFVDENTTAVLSISGGTIFNGGVYECPKLYSWCNGLTVLSGTFILNGVEVRNNNGRGIWIPNKSVTQYQIIACRIFANGQGLNVTGSLFMITNNVCNSNKLPNTISGTESSIVLNNLGC</sequence>
<evidence type="ECO:0000259" key="12">
    <source>
        <dbReference type="Pfam" id="PF01694"/>
    </source>
</evidence>
<comment type="catalytic activity">
    <reaction evidence="1 11">
        <text>Cleaves type-1 transmembrane domains using a catalytic dyad composed of serine and histidine that are contributed by different transmembrane domains.</text>
        <dbReference type="EC" id="3.4.21.105"/>
    </reaction>
</comment>
<keyword evidence="6 11" id="KW-0812">Transmembrane</keyword>
<proteinExistence type="inferred from homology"/>
<dbReference type="InterPro" id="IPR012334">
    <property type="entry name" value="Pectin_lyas_fold"/>
</dbReference>
<accession>A0A816N1U6</accession>
<evidence type="ECO:0000256" key="2">
    <source>
        <dbReference type="ARBA" id="ARBA00004141"/>
    </source>
</evidence>
<feature type="transmembrane region" description="Helical" evidence="11">
    <location>
        <begin position="152"/>
        <end position="174"/>
    </location>
</feature>
<evidence type="ECO:0000313" key="14">
    <source>
        <dbReference type="EMBL" id="CAF2017768.1"/>
    </source>
</evidence>
<feature type="domain" description="Rhamnogalacturonase A/B/Epimerase-like pectate lyase" evidence="13">
    <location>
        <begin position="185"/>
        <end position="405"/>
    </location>
</feature>
<feature type="transmembrane region" description="Helical" evidence="11">
    <location>
        <begin position="12"/>
        <end position="34"/>
    </location>
</feature>
<dbReference type="PANTHER" id="PTHR22936:SF69">
    <property type="entry name" value="RHOMBOID-LIKE PROTEIN"/>
    <property type="match status" value="1"/>
</dbReference>
<evidence type="ECO:0000313" key="15">
    <source>
        <dbReference type="Proteomes" id="UP000663887"/>
    </source>
</evidence>
<evidence type="ECO:0000256" key="6">
    <source>
        <dbReference type="ARBA" id="ARBA00022692"/>
    </source>
</evidence>
<comment type="function">
    <text evidence="11">Serine protease involved in intramembrane proteolysis.</text>
</comment>